<proteinExistence type="predicted"/>
<protein>
    <submittedName>
        <fullName evidence="1">MATE subfamily protein</fullName>
    </submittedName>
</protein>
<sequence>MPDAQITTSLIAICANTEFIAYMITYGLSAAA</sequence>
<dbReference type="STRING" id="57577.A0A2K3LGS5"/>
<dbReference type="Proteomes" id="UP000236291">
    <property type="component" value="Unassembled WGS sequence"/>
</dbReference>
<comment type="caution">
    <text evidence="1">The sequence shown here is derived from an EMBL/GenBank/DDBJ whole genome shotgun (WGS) entry which is preliminary data.</text>
</comment>
<dbReference type="EMBL" id="ASHM01032837">
    <property type="protein sequence ID" value="PNX77726.1"/>
    <property type="molecule type" value="Genomic_DNA"/>
</dbReference>
<reference evidence="1 2" key="2">
    <citation type="journal article" date="2017" name="Front. Plant Sci.">
        <title>Gene Classification and Mining of Molecular Markers Useful in Red Clover (Trifolium pratense) Breeding.</title>
        <authorList>
            <person name="Istvanek J."/>
            <person name="Dluhosova J."/>
            <person name="Dluhos P."/>
            <person name="Patkova L."/>
            <person name="Nedelnik J."/>
            <person name="Repkova J."/>
        </authorList>
    </citation>
    <scope>NUCLEOTIDE SEQUENCE [LARGE SCALE GENOMIC DNA]</scope>
    <source>
        <strain evidence="2">cv. Tatra</strain>
        <tissue evidence="1">Young leaves</tissue>
    </source>
</reference>
<feature type="non-terminal residue" evidence="1">
    <location>
        <position position="32"/>
    </location>
</feature>
<evidence type="ECO:0000313" key="1">
    <source>
        <dbReference type="EMBL" id="PNX77726.1"/>
    </source>
</evidence>
<organism evidence="1 2">
    <name type="scientific">Trifolium pratense</name>
    <name type="common">Red clover</name>
    <dbReference type="NCBI Taxonomy" id="57577"/>
    <lineage>
        <taxon>Eukaryota</taxon>
        <taxon>Viridiplantae</taxon>
        <taxon>Streptophyta</taxon>
        <taxon>Embryophyta</taxon>
        <taxon>Tracheophyta</taxon>
        <taxon>Spermatophyta</taxon>
        <taxon>Magnoliopsida</taxon>
        <taxon>eudicotyledons</taxon>
        <taxon>Gunneridae</taxon>
        <taxon>Pentapetalae</taxon>
        <taxon>rosids</taxon>
        <taxon>fabids</taxon>
        <taxon>Fabales</taxon>
        <taxon>Fabaceae</taxon>
        <taxon>Papilionoideae</taxon>
        <taxon>50 kb inversion clade</taxon>
        <taxon>NPAAA clade</taxon>
        <taxon>Hologalegina</taxon>
        <taxon>IRL clade</taxon>
        <taxon>Trifolieae</taxon>
        <taxon>Trifolium</taxon>
    </lineage>
</organism>
<name>A0A2K3LGS5_TRIPR</name>
<accession>A0A2K3LGS5</accession>
<reference evidence="1 2" key="1">
    <citation type="journal article" date="2014" name="Am. J. Bot.">
        <title>Genome assembly and annotation for red clover (Trifolium pratense; Fabaceae).</title>
        <authorList>
            <person name="Istvanek J."/>
            <person name="Jaros M."/>
            <person name="Krenek A."/>
            <person name="Repkova J."/>
        </authorList>
    </citation>
    <scope>NUCLEOTIDE SEQUENCE [LARGE SCALE GENOMIC DNA]</scope>
    <source>
        <strain evidence="2">cv. Tatra</strain>
        <tissue evidence="1">Young leaves</tissue>
    </source>
</reference>
<gene>
    <name evidence="1" type="ORF">L195_g033696</name>
</gene>
<dbReference type="AlphaFoldDB" id="A0A2K3LGS5"/>
<evidence type="ECO:0000313" key="2">
    <source>
        <dbReference type="Proteomes" id="UP000236291"/>
    </source>
</evidence>